<organism evidence="2 3">
    <name type="scientific">Globisporangium ultimum (strain ATCC 200006 / CBS 805.95 / DAOM BR144)</name>
    <name type="common">Pythium ultimum</name>
    <dbReference type="NCBI Taxonomy" id="431595"/>
    <lineage>
        <taxon>Eukaryota</taxon>
        <taxon>Sar</taxon>
        <taxon>Stramenopiles</taxon>
        <taxon>Oomycota</taxon>
        <taxon>Peronosporomycetes</taxon>
        <taxon>Pythiales</taxon>
        <taxon>Pythiaceae</taxon>
        <taxon>Globisporangium</taxon>
    </lineage>
</organism>
<evidence type="ECO:0000256" key="1">
    <source>
        <dbReference type="SAM" id="MobiDB-lite"/>
    </source>
</evidence>
<dbReference type="AlphaFoldDB" id="K3XD84"/>
<reference evidence="3" key="1">
    <citation type="journal article" date="2010" name="Genome Biol.">
        <title>Genome sequence of the necrotrophic plant pathogen Pythium ultimum reveals original pathogenicity mechanisms and effector repertoire.</title>
        <authorList>
            <person name="Levesque C.A."/>
            <person name="Brouwer H."/>
            <person name="Cano L."/>
            <person name="Hamilton J.P."/>
            <person name="Holt C."/>
            <person name="Huitema E."/>
            <person name="Raffaele S."/>
            <person name="Robideau G.P."/>
            <person name="Thines M."/>
            <person name="Win J."/>
            <person name="Zerillo M.M."/>
            <person name="Beakes G.W."/>
            <person name="Boore J.L."/>
            <person name="Busam D."/>
            <person name="Dumas B."/>
            <person name="Ferriera S."/>
            <person name="Fuerstenberg S.I."/>
            <person name="Gachon C.M."/>
            <person name="Gaulin E."/>
            <person name="Govers F."/>
            <person name="Grenville-Briggs L."/>
            <person name="Horner N."/>
            <person name="Hostetler J."/>
            <person name="Jiang R.H."/>
            <person name="Johnson J."/>
            <person name="Krajaejun T."/>
            <person name="Lin H."/>
            <person name="Meijer H.J."/>
            <person name="Moore B."/>
            <person name="Morris P."/>
            <person name="Phuntmart V."/>
            <person name="Puiu D."/>
            <person name="Shetty J."/>
            <person name="Stajich J.E."/>
            <person name="Tripathy S."/>
            <person name="Wawra S."/>
            <person name="van West P."/>
            <person name="Whitty B.R."/>
            <person name="Coutinho P.M."/>
            <person name="Henrissat B."/>
            <person name="Martin F."/>
            <person name="Thomas P.D."/>
            <person name="Tyler B.M."/>
            <person name="De Vries R.P."/>
            <person name="Kamoun S."/>
            <person name="Yandell M."/>
            <person name="Tisserat N."/>
            <person name="Buell C.R."/>
        </authorList>
    </citation>
    <scope>NUCLEOTIDE SEQUENCE</scope>
    <source>
        <strain evidence="3">DAOM:BR144</strain>
    </source>
</reference>
<feature type="compositionally biased region" description="Polar residues" evidence="1">
    <location>
        <begin position="200"/>
        <end position="215"/>
    </location>
</feature>
<keyword evidence="3" id="KW-1185">Reference proteome</keyword>
<name>K3XD84_GLOUD</name>
<evidence type="ECO:0000313" key="2">
    <source>
        <dbReference type="EnsemblProtists" id="PYU1_T015183"/>
    </source>
</evidence>
<dbReference type="EMBL" id="ADOS01000270">
    <property type="status" value="NOT_ANNOTATED_CDS"/>
    <property type="molecule type" value="Genomic_DNA"/>
</dbReference>
<dbReference type="HOGENOM" id="CLU_1139954_0_0_1"/>
<reference evidence="2" key="3">
    <citation type="submission" date="2015-02" db="UniProtKB">
        <authorList>
            <consortium name="EnsemblProtists"/>
        </authorList>
    </citation>
    <scope>IDENTIFICATION</scope>
    <source>
        <strain evidence="2">DAOM BR144</strain>
    </source>
</reference>
<proteinExistence type="predicted"/>
<dbReference type="EnsemblProtists" id="PYU1_T015183">
    <property type="protein sequence ID" value="PYU1_T015183"/>
    <property type="gene ID" value="PYU1_G015152"/>
</dbReference>
<accession>K3XD84</accession>
<evidence type="ECO:0000313" key="3">
    <source>
        <dbReference type="Proteomes" id="UP000019132"/>
    </source>
</evidence>
<sequence>MPNFQLAHNLYPCSNAAQTSSPHAQARAQSAFHTAAPTHNVRRQHSPARQLAIPSLTPPLRMPNFQLAHNLYPCSNAAQTSSPHAQARAQSAFHTAAPTHNVRRQHSPARQLAIPSLTPPLRMPNFQLAHNLYPCSNAAQTSSPHAQARAQSAFHTAAPTHNVRRQHSPARQLAIPSLTPPLRMPNFQLAHNLYPCSNAAQTSSPHAQARAQSAFHTAAPTHNVRRQHSPARQLIKVKNAEEEE</sequence>
<dbReference type="Proteomes" id="UP000019132">
    <property type="component" value="Unassembled WGS sequence"/>
</dbReference>
<dbReference type="VEuPathDB" id="FungiDB:PYU1_G015152"/>
<feature type="region of interest" description="Disordered" evidence="1">
    <location>
        <begin position="200"/>
        <end position="244"/>
    </location>
</feature>
<reference evidence="3" key="2">
    <citation type="submission" date="2010-04" db="EMBL/GenBank/DDBJ databases">
        <authorList>
            <person name="Buell R."/>
            <person name="Hamilton J."/>
            <person name="Hostetler J."/>
        </authorList>
    </citation>
    <scope>NUCLEOTIDE SEQUENCE [LARGE SCALE GENOMIC DNA]</scope>
    <source>
        <strain evidence="3">DAOM:BR144</strain>
    </source>
</reference>
<protein>
    <submittedName>
        <fullName evidence="2">Uncharacterized protein</fullName>
    </submittedName>
</protein>
<dbReference type="InParanoid" id="K3XD84"/>